<evidence type="ECO:0000256" key="5">
    <source>
        <dbReference type="ARBA" id="ARBA00022741"/>
    </source>
</evidence>
<organism evidence="12 13">
    <name type="scientific">Hafnia alvei FB1</name>
    <dbReference type="NCBI Taxonomy" id="1453496"/>
    <lineage>
        <taxon>Bacteria</taxon>
        <taxon>Pseudomonadati</taxon>
        <taxon>Pseudomonadota</taxon>
        <taxon>Gammaproteobacteria</taxon>
        <taxon>Enterobacterales</taxon>
        <taxon>Hafniaceae</taxon>
        <taxon>Hafnia</taxon>
    </lineage>
</organism>
<dbReference type="PANTHER" id="PTHR43834">
    <property type="entry name" value="GTPASE DER"/>
    <property type="match status" value="1"/>
</dbReference>
<evidence type="ECO:0000256" key="4">
    <source>
        <dbReference type="ARBA" id="ARBA00022737"/>
    </source>
</evidence>
<dbReference type="Pfam" id="PF14714">
    <property type="entry name" value="KH_dom-like"/>
    <property type="match status" value="1"/>
</dbReference>
<dbReference type="AlphaFoldDB" id="A0A097QZF7"/>
<dbReference type="InterPro" id="IPR032859">
    <property type="entry name" value="KH_dom-like"/>
</dbReference>
<dbReference type="PANTHER" id="PTHR43834:SF6">
    <property type="entry name" value="GTPASE DER"/>
    <property type="match status" value="1"/>
</dbReference>
<dbReference type="InterPro" id="IPR027417">
    <property type="entry name" value="P-loop_NTPase"/>
</dbReference>
<dbReference type="InterPro" id="IPR006073">
    <property type="entry name" value="GTP-bd"/>
</dbReference>
<dbReference type="Proteomes" id="UP000029986">
    <property type="component" value="Chromosome"/>
</dbReference>
<dbReference type="eggNOG" id="COG1160">
    <property type="taxonomic scope" value="Bacteria"/>
</dbReference>
<dbReference type="FunFam" id="3.40.50.300:FF:000040">
    <property type="entry name" value="GTPase Der"/>
    <property type="match status" value="1"/>
</dbReference>
<dbReference type="PROSITE" id="PS51712">
    <property type="entry name" value="G_ENGA"/>
    <property type="match status" value="2"/>
</dbReference>
<evidence type="ECO:0000256" key="3">
    <source>
        <dbReference type="ARBA" id="ARBA00022517"/>
    </source>
</evidence>
<dbReference type="FunFam" id="3.40.50.300:FF:000057">
    <property type="entry name" value="GTPase Der"/>
    <property type="match status" value="1"/>
</dbReference>
<dbReference type="Gene3D" id="3.40.50.300">
    <property type="entry name" value="P-loop containing nucleotide triphosphate hydrolases"/>
    <property type="match status" value="2"/>
</dbReference>
<dbReference type="PRINTS" id="PR00326">
    <property type="entry name" value="GTP1OBG"/>
</dbReference>
<feature type="domain" description="EngA-type G" evidence="11">
    <location>
        <begin position="3"/>
        <end position="166"/>
    </location>
</feature>
<dbReference type="EMBL" id="CP009706">
    <property type="protein sequence ID" value="AIU71881.1"/>
    <property type="molecule type" value="Genomic_DNA"/>
</dbReference>
<feature type="binding site" evidence="8">
    <location>
        <begin position="326"/>
        <end position="329"/>
    </location>
    <ligand>
        <name>GTP</name>
        <dbReference type="ChEBI" id="CHEBI:37565"/>
        <label>2</label>
    </ligand>
</feature>
<feature type="domain" description="EngA-type G" evidence="11">
    <location>
        <begin position="208"/>
        <end position="381"/>
    </location>
</feature>
<feature type="binding site" evidence="8">
    <location>
        <begin position="118"/>
        <end position="121"/>
    </location>
    <ligand>
        <name>GTP</name>
        <dbReference type="ChEBI" id="CHEBI:37565"/>
        <label>1</label>
    </ligand>
</feature>
<evidence type="ECO:0000256" key="2">
    <source>
        <dbReference type="ARBA" id="ARBA00020953"/>
    </source>
</evidence>
<keyword evidence="4 10" id="KW-0677">Repeat</keyword>
<dbReference type="CDD" id="cd01895">
    <property type="entry name" value="EngA2"/>
    <property type="match status" value="1"/>
</dbReference>
<evidence type="ECO:0000256" key="8">
    <source>
        <dbReference type="HAMAP-Rule" id="MF_00195"/>
    </source>
</evidence>
<dbReference type="PIRSF" id="PIRSF006485">
    <property type="entry name" value="GTP-binding_EngA"/>
    <property type="match status" value="1"/>
</dbReference>
<gene>
    <name evidence="8" type="primary">der</name>
    <name evidence="12" type="ORF">AT03_05420</name>
</gene>
<evidence type="ECO:0000256" key="7">
    <source>
        <dbReference type="ARBA" id="ARBA00032345"/>
    </source>
</evidence>
<evidence type="ECO:0000256" key="1">
    <source>
        <dbReference type="ARBA" id="ARBA00008279"/>
    </source>
</evidence>
<keyword evidence="6 8" id="KW-0342">GTP-binding</keyword>
<evidence type="ECO:0000256" key="6">
    <source>
        <dbReference type="ARBA" id="ARBA00023134"/>
    </source>
</evidence>
<dbReference type="GO" id="GO:0043022">
    <property type="term" value="F:ribosome binding"/>
    <property type="evidence" value="ECO:0007669"/>
    <property type="project" value="TreeGrafter"/>
</dbReference>
<comment type="function">
    <text evidence="8 10">GTPase that plays an essential role in the late steps of ribosome biogenesis.</text>
</comment>
<dbReference type="FunFam" id="3.30.300.20:FF:000004">
    <property type="entry name" value="GTPase Der"/>
    <property type="match status" value="1"/>
</dbReference>
<dbReference type="GO" id="GO:0042254">
    <property type="term" value="P:ribosome biogenesis"/>
    <property type="evidence" value="ECO:0007669"/>
    <property type="project" value="UniProtKB-KW"/>
</dbReference>
<dbReference type="GO" id="GO:0005525">
    <property type="term" value="F:GTP binding"/>
    <property type="evidence" value="ECO:0007669"/>
    <property type="project" value="UniProtKB-UniRule"/>
</dbReference>
<comment type="similarity">
    <text evidence="1 8 9 10">Belongs to the TRAFAC class TrmE-Era-EngA-EngB-Septin-like GTPase superfamily. EngA (Der) GTPase family.</text>
</comment>
<name>A0A097QZF7_HAFAL</name>
<dbReference type="PATRIC" id="fig|1453496.5.peg.1077"/>
<protein>
    <recommendedName>
        <fullName evidence="2 8">GTPase Der</fullName>
    </recommendedName>
    <alternativeName>
        <fullName evidence="7 8">GTP-binding protein EngA</fullName>
    </alternativeName>
</protein>
<proteinExistence type="inferred from homology"/>
<dbReference type="GeneID" id="78451122"/>
<dbReference type="InterPro" id="IPR016484">
    <property type="entry name" value="GTPase_Der"/>
</dbReference>
<dbReference type="NCBIfam" id="TIGR00231">
    <property type="entry name" value="small_GTP"/>
    <property type="match status" value="2"/>
</dbReference>
<dbReference type="OrthoDB" id="9805918at2"/>
<accession>A0A097QZF7</accession>
<dbReference type="KEGG" id="hav:AT03_05420"/>
<dbReference type="CDD" id="cd01894">
    <property type="entry name" value="EngA1"/>
    <property type="match status" value="1"/>
</dbReference>
<evidence type="ECO:0000259" key="11">
    <source>
        <dbReference type="PROSITE" id="PS51712"/>
    </source>
</evidence>
<evidence type="ECO:0000256" key="10">
    <source>
        <dbReference type="RuleBase" id="RU004481"/>
    </source>
</evidence>
<dbReference type="Pfam" id="PF01926">
    <property type="entry name" value="MMR_HSR1"/>
    <property type="match status" value="2"/>
</dbReference>
<feature type="binding site" evidence="8">
    <location>
        <begin position="9"/>
        <end position="16"/>
    </location>
    <ligand>
        <name>GTP</name>
        <dbReference type="ChEBI" id="CHEBI:37565"/>
        <label>1</label>
    </ligand>
</feature>
<dbReference type="HOGENOM" id="CLU_016077_6_2_6"/>
<dbReference type="HAMAP" id="MF_00195">
    <property type="entry name" value="GTPase_Der"/>
    <property type="match status" value="1"/>
</dbReference>
<evidence type="ECO:0000256" key="9">
    <source>
        <dbReference type="PROSITE-ProRule" id="PRU01049"/>
    </source>
</evidence>
<dbReference type="SUPFAM" id="SSF52540">
    <property type="entry name" value="P-loop containing nucleoside triphosphate hydrolases"/>
    <property type="match status" value="2"/>
</dbReference>
<dbReference type="Gene3D" id="3.30.300.20">
    <property type="match status" value="1"/>
</dbReference>
<feature type="binding site" evidence="8">
    <location>
        <begin position="56"/>
        <end position="60"/>
    </location>
    <ligand>
        <name>GTP</name>
        <dbReference type="ChEBI" id="CHEBI:37565"/>
        <label>1</label>
    </ligand>
</feature>
<feature type="binding site" evidence="8">
    <location>
        <begin position="261"/>
        <end position="265"/>
    </location>
    <ligand>
        <name>GTP</name>
        <dbReference type="ChEBI" id="CHEBI:37565"/>
        <label>2</label>
    </ligand>
</feature>
<keyword evidence="13" id="KW-1185">Reference proteome</keyword>
<dbReference type="NCBIfam" id="TIGR03594">
    <property type="entry name" value="GTPase_EngA"/>
    <property type="match status" value="1"/>
</dbReference>
<dbReference type="InterPro" id="IPR015946">
    <property type="entry name" value="KH_dom-like_a/b"/>
</dbReference>
<feature type="binding site" evidence="8">
    <location>
        <begin position="214"/>
        <end position="221"/>
    </location>
    <ligand>
        <name>GTP</name>
        <dbReference type="ChEBI" id="CHEBI:37565"/>
        <label>2</label>
    </ligand>
</feature>
<evidence type="ECO:0000313" key="13">
    <source>
        <dbReference type="Proteomes" id="UP000029986"/>
    </source>
</evidence>
<dbReference type="InterPro" id="IPR005225">
    <property type="entry name" value="Small_GTP-bd"/>
</dbReference>
<reference evidence="12 13" key="1">
    <citation type="journal article" date="2014" name="Gut Pathog.">
        <title>Gene clusters of Hafnia alvei strain FB1 important in survival and pathogenesis: a draft genome perspective.</title>
        <authorList>
            <person name="Tan J.Y."/>
            <person name="Yin W.F."/>
            <person name="Chan K.G."/>
        </authorList>
    </citation>
    <scope>NUCLEOTIDE SEQUENCE [LARGE SCALE GENOMIC DNA]</scope>
    <source>
        <strain evidence="12 13">FB1</strain>
    </source>
</reference>
<dbReference type="RefSeq" id="WP_025800435.1">
    <property type="nucleotide sequence ID" value="NZ_CP009706.1"/>
</dbReference>
<evidence type="ECO:0000313" key="12">
    <source>
        <dbReference type="EMBL" id="AIU71881.1"/>
    </source>
</evidence>
<sequence length="495" mass="55180">MIPVVALVGRPNVGKSTLFNRLTHTRDALVADFPGLTRDRKYGRAEVNGNEFIIIDTGGIDGTENGVETHMAEQSLMAIEEADIVLFMVDARAGLMPADEGIAQHLRSREKATFLVANKTDGIDPDVAIGDFYSLGFGEVYPIAASHGRGVAQLIEEALIPFVEAPEPERELTEEEANAAYWAELEADEADEMAEEEEDDFNPQDLPIKIAIVGRPNVGKSTLTNRILGEDRVVVYDMPGTTRDSIYIPMVRDEREYVLIDTAGVRKRGKVTDTVEKFSVIKTLQAIEDSNVALLVIDAREGISDQDLSLLGFILNSGRSLVIVVNKWDGLSEDVKTQVKEMLDLRLGFVDFARIHFISALHGSGVGNLFESIQEAYDCATRRVSTSLLTRIMNMAQEDHQPPLVRGRRVKLKYAHAGGYNPPIVVIHGNQVKDLADSYKRYLMNYFRRSLKVMGTPIRIQFKEGDNPYAGKRNMLNPTQLRKRKRLLAHIKKSK</sequence>
<keyword evidence="5 8" id="KW-0547">Nucleotide-binding</keyword>
<dbReference type="InterPro" id="IPR031166">
    <property type="entry name" value="G_ENGA"/>
</dbReference>
<comment type="subunit">
    <text evidence="8">Associates with the 50S ribosomal subunit.</text>
</comment>
<keyword evidence="3 8" id="KW-0690">Ribosome biogenesis</keyword>